<dbReference type="GO" id="GO:0090729">
    <property type="term" value="F:toxin activity"/>
    <property type="evidence" value="ECO:0007669"/>
    <property type="project" value="UniProtKB-KW"/>
</dbReference>
<protein>
    <submittedName>
        <fullName evidence="13">Uncharacterized protein</fullName>
    </submittedName>
</protein>
<dbReference type="GO" id="GO:0006887">
    <property type="term" value="P:exocytosis"/>
    <property type="evidence" value="ECO:0007669"/>
    <property type="project" value="UniProtKB-KW"/>
</dbReference>
<dbReference type="PROSITE" id="PS50297">
    <property type="entry name" value="ANK_REP_REGION"/>
    <property type="match status" value="2"/>
</dbReference>
<feature type="repeat" description="ANK" evidence="12">
    <location>
        <begin position="164"/>
        <end position="197"/>
    </location>
</feature>
<evidence type="ECO:0000313" key="14">
    <source>
        <dbReference type="Proteomes" id="UP001497382"/>
    </source>
</evidence>
<dbReference type="Pfam" id="PF12796">
    <property type="entry name" value="Ank_2"/>
    <property type="match status" value="2"/>
</dbReference>
<evidence type="ECO:0000256" key="6">
    <source>
        <dbReference type="ARBA" id="ARBA00022656"/>
    </source>
</evidence>
<evidence type="ECO:0000256" key="12">
    <source>
        <dbReference type="PROSITE-ProRule" id="PRU00023"/>
    </source>
</evidence>
<dbReference type="PROSITE" id="PS50088">
    <property type="entry name" value="ANK_REPEAT"/>
    <property type="match status" value="4"/>
</dbReference>
<comment type="caution">
    <text evidence="13">The sequence shown here is derived from an EMBL/GenBank/DDBJ whole genome shotgun (WGS) entry which is preliminary data.</text>
</comment>
<dbReference type="Proteomes" id="UP001497382">
    <property type="component" value="Unassembled WGS sequence"/>
</dbReference>
<keyword evidence="4" id="KW-0964">Secreted</keyword>
<dbReference type="EMBL" id="CAXIEN010000457">
    <property type="protein sequence ID" value="CAL1298237.1"/>
    <property type="molecule type" value="Genomic_DNA"/>
</dbReference>
<sequence>MGRNGNTCLHLAAERGYVEIVRELLKRSDIEVNAKNIDNSKYIYPIYVGDDPTRGELTVGKTPLFCAVRRGHLEVVKLLLNHCKTDVNAKDKYDKSCLYVAAVKGYKTIVQDLLRHPKIDVNAKYTCYDHFTPLHIAVQKNLCEIVKALLRHPNIDLNIKDRLYECTPLHTAANYGYADILKHMMTHHKTNVNVKDKSGRTALQLAKQNKHEMCVKILLNTRLPA</sequence>
<evidence type="ECO:0000256" key="5">
    <source>
        <dbReference type="ARBA" id="ARBA00022537"/>
    </source>
</evidence>
<evidence type="ECO:0000256" key="7">
    <source>
        <dbReference type="ARBA" id="ARBA00022699"/>
    </source>
</evidence>
<dbReference type="SMART" id="SM00248">
    <property type="entry name" value="ANK"/>
    <property type="match status" value="6"/>
</dbReference>
<keyword evidence="11" id="KW-0472">Membrane</keyword>
<dbReference type="Gene3D" id="1.25.40.20">
    <property type="entry name" value="Ankyrin repeat-containing domain"/>
    <property type="match status" value="3"/>
</dbReference>
<dbReference type="InterPro" id="IPR002110">
    <property type="entry name" value="Ankyrin_rpt"/>
</dbReference>
<evidence type="ECO:0000256" key="11">
    <source>
        <dbReference type="ARBA" id="ARBA00023298"/>
    </source>
</evidence>
<accession>A0AAV2BPX7</accession>
<name>A0AAV2BPX7_9ARAC</name>
<dbReference type="GO" id="GO:0005576">
    <property type="term" value="C:extracellular region"/>
    <property type="evidence" value="ECO:0007669"/>
    <property type="project" value="UniProtKB-SubCell"/>
</dbReference>
<keyword evidence="7" id="KW-0528">Neurotoxin</keyword>
<evidence type="ECO:0000256" key="4">
    <source>
        <dbReference type="ARBA" id="ARBA00022525"/>
    </source>
</evidence>
<evidence type="ECO:0000256" key="8">
    <source>
        <dbReference type="ARBA" id="ARBA00022737"/>
    </source>
</evidence>
<keyword evidence="3" id="KW-0268">Exocytosis</keyword>
<keyword evidence="8" id="KW-0677">Repeat</keyword>
<proteinExistence type="predicted"/>
<dbReference type="GO" id="GO:0044231">
    <property type="term" value="C:host cell presynaptic membrane"/>
    <property type="evidence" value="ECO:0007669"/>
    <property type="project" value="UniProtKB-KW"/>
</dbReference>
<feature type="repeat" description="ANK" evidence="12">
    <location>
        <begin position="4"/>
        <end position="37"/>
    </location>
</feature>
<dbReference type="InterPro" id="IPR036770">
    <property type="entry name" value="Ankyrin_rpt-contain_sf"/>
</dbReference>
<evidence type="ECO:0000256" key="1">
    <source>
        <dbReference type="ARBA" id="ARBA00004175"/>
    </source>
</evidence>
<feature type="repeat" description="ANK" evidence="12">
    <location>
        <begin position="129"/>
        <end position="162"/>
    </location>
</feature>
<comment type="subcellular location">
    <subcellularLocation>
        <location evidence="2">Secreted</location>
    </subcellularLocation>
    <subcellularLocation>
        <location evidence="1">Target cell membrane</location>
    </subcellularLocation>
</comment>
<dbReference type="PANTHER" id="PTHR24126:SF14">
    <property type="entry name" value="ANK_REP_REGION DOMAIN-CONTAINING PROTEIN"/>
    <property type="match status" value="1"/>
</dbReference>
<evidence type="ECO:0000256" key="2">
    <source>
        <dbReference type="ARBA" id="ARBA00004613"/>
    </source>
</evidence>
<dbReference type="AlphaFoldDB" id="A0AAV2BPX7"/>
<dbReference type="SUPFAM" id="SSF48403">
    <property type="entry name" value="Ankyrin repeat"/>
    <property type="match status" value="1"/>
</dbReference>
<evidence type="ECO:0000256" key="10">
    <source>
        <dbReference type="ARBA" id="ARBA00023043"/>
    </source>
</evidence>
<dbReference type="Pfam" id="PF00023">
    <property type="entry name" value="Ank"/>
    <property type="match status" value="1"/>
</dbReference>
<evidence type="ECO:0000256" key="9">
    <source>
        <dbReference type="ARBA" id="ARBA00023028"/>
    </source>
</evidence>
<keyword evidence="5" id="KW-1052">Target cell membrane</keyword>
<keyword evidence="14" id="KW-1185">Reference proteome</keyword>
<organism evidence="13 14">
    <name type="scientific">Larinioides sclopetarius</name>
    <dbReference type="NCBI Taxonomy" id="280406"/>
    <lineage>
        <taxon>Eukaryota</taxon>
        <taxon>Metazoa</taxon>
        <taxon>Ecdysozoa</taxon>
        <taxon>Arthropoda</taxon>
        <taxon>Chelicerata</taxon>
        <taxon>Arachnida</taxon>
        <taxon>Araneae</taxon>
        <taxon>Araneomorphae</taxon>
        <taxon>Entelegynae</taxon>
        <taxon>Araneoidea</taxon>
        <taxon>Araneidae</taxon>
        <taxon>Larinioides</taxon>
    </lineage>
</organism>
<feature type="repeat" description="ANK" evidence="12">
    <location>
        <begin position="59"/>
        <end position="82"/>
    </location>
</feature>
<reference evidence="13 14" key="1">
    <citation type="submission" date="2024-04" db="EMBL/GenBank/DDBJ databases">
        <authorList>
            <person name="Rising A."/>
            <person name="Reimegard J."/>
            <person name="Sonavane S."/>
            <person name="Akerstrom W."/>
            <person name="Nylinder S."/>
            <person name="Hedman E."/>
            <person name="Kallberg Y."/>
        </authorList>
    </citation>
    <scope>NUCLEOTIDE SEQUENCE [LARGE SCALE GENOMIC DNA]</scope>
</reference>
<evidence type="ECO:0000313" key="13">
    <source>
        <dbReference type="EMBL" id="CAL1298237.1"/>
    </source>
</evidence>
<keyword evidence="11" id="KW-1053">Target membrane</keyword>
<keyword evidence="6" id="KW-0800">Toxin</keyword>
<keyword evidence="10 12" id="KW-0040">ANK repeat</keyword>
<dbReference type="GO" id="GO:0044218">
    <property type="term" value="C:other organism cell membrane"/>
    <property type="evidence" value="ECO:0007669"/>
    <property type="project" value="UniProtKB-KW"/>
</dbReference>
<evidence type="ECO:0000256" key="3">
    <source>
        <dbReference type="ARBA" id="ARBA00022483"/>
    </source>
</evidence>
<keyword evidence="9" id="KW-0638">Presynaptic neurotoxin</keyword>
<gene>
    <name evidence="13" type="ORF">LARSCL_LOCUS20756</name>
</gene>
<dbReference type="PANTHER" id="PTHR24126">
    <property type="entry name" value="ANKYRIN REPEAT, PH AND SEC7 DOMAIN CONTAINING PROTEIN SECG-RELATED"/>
    <property type="match status" value="1"/>
</dbReference>